<feature type="transmembrane region" description="Helical" evidence="10">
    <location>
        <begin position="72"/>
        <end position="95"/>
    </location>
</feature>
<dbReference type="SUPFAM" id="SSF54631">
    <property type="entry name" value="CBS-domain pair"/>
    <property type="match status" value="1"/>
</dbReference>
<keyword evidence="13" id="KW-1185">Reference proteome</keyword>
<dbReference type="InterPro" id="IPR005170">
    <property type="entry name" value="Transptr-assoc_dom"/>
</dbReference>
<evidence type="ECO:0000256" key="3">
    <source>
        <dbReference type="ARBA" id="ARBA00022475"/>
    </source>
</evidence>
<dbReference type="InterPro" id="IPR046342">
    <property type="entry name" value="CBS_dom_sf"/>
</dbReference>
<dbReference type="CDD" id="cd04590">
    <property type="entry name" value="CBS_pair_CorC_HlyC_assoc"/>
    <property type="match status" value="1"/>
</dbReference>
<reference evidence="12" key="1">
    <citation type="submission" date="2022-10" db="EMBL/GenBank/DDBJ databases">
        <authorList>
            <person name="Kim H.S."/>
            <person name="Kim J.-S."/>
            <person name="Suh M.K."/>
            <person name="Eom M.K."/>
            <person name="Lee J.-S."/>
        </authorList>
    </citation>
    <scope>NUCLEOTIDE SEQUENCE</scope>
    <source>
        <strain evidence="12">LIP-5</strain>
    </source>
</reference>
<feature type="transmembrane region" description="Helical" evidence="10">
    <location>
        <begin position="107"/>
        <end position="129"/>
    </location>
</feature>
<organism evidence="12 13">
    <name type="scientific">Haoranjiania flava</name>
    <dbReference type="NCBI Taxonomy" id="1856322"/>
    <lineage>
        <taxon>Bacteria</taxon>
        <taxon>Pseudomonadati</taxon>
        <taxon>Bacteroidota</taxon>
        <taxon>Chitinophagia</taxon>
        <taxon>Chitinophagales</taxon>
        <taxon>Chitinophagaceae</taxon>
        <taxon>Haoranjiania</taxon>
    </lineage>
</organism>
<dbReference type="AlphaFoldDB" id="A0AAE3ING0"/>
<dbReference type="EMBL" id="JAOTPL010000003">
    <property type="protein sequence ID" value="MCU7693526.1"/>
    <property type="molecule type" value="Genomic_DNA"/>
</dbReference>
<evidence type="ECO:0000256" key="2">
    <source>
        <dbReference type="ARBA" id="ARBA00006337"/>
    </source>
</evidence>
<evidence type="ECO:0000256" key="1">
    <source>
        <dbReference type="ARBA" id="ARBA00004651"/>
    </source>
</evidence>
<evidence type="ECO:0000256" key="4">
    <source>
        <dbReference type="ARBA" id="ARBA00022692"/>
    </source>
</evidence>
<dbReference type="PANTHER" id="PTHR22777:SF32">
    <property type="entry name" value="UPF0053 INNER MEMBRANE PROTEIN YFJD"/>
    <property type="match status" value="1"/>
</dbReference>
<comment type="similarity">
    <text evidence="2">Belongs to the UPF0053 family.</text>
</comment>
<dbReference type="SUPFAM" id="SSF56176">
    <property type="entry name" value="FAD-binding/transporter-associated domain-like"/>
    <property type="match status" value="1"/>
</dbReference>
<dbReference type="GO" id="GO:0005886">
    <property type="term" value="C:plasma membrane"/>
    <property type="evidence" value="ECO:0007669"/>
    <property type="project" value="UniProtKB-SubCell"/>
</dbReference>
<gene>
    <name evidence="12" type="ORF">OD355_03245</name>
</gene>
<evidence type="ECO:0000256" key="5">
    <source>
        <dbReference type="ARBA" id="ARBA00022737"/>
    </source>
</evidence>
<dbReference type="SMART" id="SM01091">
    <property type="entry name" value="CorC_HlyC"/>
    <property type="match status" value="1"/>
</dbReference>
<keyword evidence="3" id="KW-1003">Cell membrane</keyword>
<dbReference type="PANTHER" id="PTHR22777">
    <property type="entry name" value="HEMOLYSIN-RELATED"/>
    <property type="match status" value="1"/>
</dbReference>
<evidence type="ECO:0000256" key="8">
    <source>
        <dbReference type="ARBA" id="ARBA00023136"/>
    </source>
</evidence>
<evidence type="ECO:0000256" key="9">
    <source>
        <dbReference type="PROSITE-ProRule" id="PRU00703"/>
    </source>
</evidence>
<dbReference type="InterPro" id="IPR036318">
    <property type="entry name" value="FAD-bd_PCMH-like_sf"/>
</dbReference>
<sequence length="435" mass="48909">MNLLTVILQLPNPQSSTVLAIILLGLVILAFVSSGSQVAFLSLEQKDINLIKTKPQPAYKRVVDLLEKPQELLFSMQVASIFFYLGIALTSNLLIDSLIPDPSIGHGVMLGLKVITLILVIFLFCECLPKAYAAQENIRFSKDFGIITEFIYYIFHRASAWMLFSAGKLEASMFKRNNNALSNMEIDTVINKVKTDEASEEEKKILKGVLNFNKIPVKQVMRSRLDVVGLEHSLSFAEVIRKVQQIHYTKLPVYKNNLDETVGVINVRDLLLHLKDKDFDWHSVIEPAYYVHEYKLIEELLEEFVDKSISLAIVVDEFGGTSGMVTLDDIHASVIGEIKTEYDPHEKTYERLNDYNYIFNGKVKISDACKVMSLPLDTFDLVKGDSDSVAGLVLEIAGEIPAVGEKIVSGDFVFTVLEVNKNRLQKVKVSIELQD</sequence>
<keyword evidence="6 10" id="KW-1133">Transmembrane helix</keyword>
<feature type="domain" description="CBS" evidence="11">
    <location>
        <begin position="284"/>
        <end position="340"/>
    </location>
</feature>
<evidence type="ECO:0000256" key="7">
    <source>
        <dbReference type="ARBA" id="ARBA00023122"/>
    </source>
</evidence>
<dbReference type="Pfam" id="PF03471">
    <property type="entry name" value="CorC_HlyC"/>
    <property type="match status" value="1"/>
</dbReference>
<dbReference type="Pfam" id="PF01595">
    <property type="entry name" value="CNNM"/>
    <property type="match status" value="1"/>
</dbReference>
<keyword evidence="7 9" id="KW-0129">CBS domain</keyword>
<keyword evidence="4 10" id="KW-0812">Transmembrane</keyword>
<dbReference type="InterPro" id="IPR016169">
    <property type="entry name" value="FAD-bd_PCMH_sub2"/>
</dbReference>
<dbReference type="Pfam" id="PF00571">
    <property type="entry name" value="CBS"/>
    <property type="match status" value="2"/>
</dbReference>
<dbReference type="InterPro" id="IPR044751">
    <property type="entry name" value="Ion_transp-like_CBS"/>
</dbReference>
<dbReference type="GO" id="GO:0050660">
    <property type="term" value="F:flavin adenine dinucleotide binding"/>
    <property type="evidence" value="ECO:0007669"/>
    <property type="project" value="InterPro"/>
</dbReference>
<evidence type="ECO:0000259" key="11">
    <source>
        <dbReference type="PROSITE" id="PS51371"/>
    </source>
</evidence>
<keyword evidence="5" id="KW-0677">Repeat</keyword>
<evidence type="ECO:0000313" key="13">
    <source>
        <dbReference type="Proteomes" id="UP001209317"/>
    </source>
</evidence>
<dbReference type="PROSITE" id="PS51371">
    <property type="entry name" value="CBS"/>
    <property type="match status" value="1"/>
</dbReference>
<feature type="transmembrane region" description="Helical" evidence="10">
    <location>
        <begin position="20"/>
        <end position="43"/>
    </location>
</feature>
<name>A0AAE3ING0_9BACT</name>
<dbReference type="RefSeq" id="WP_263037014.1">
    <property type="nucleotide sequence ID" value="NZ_JAOTPL010000003.1"/>
</dbReference>
<comment type="caution">
    <text evidence="12">The sequence shown here is derived from an EMBL/GenBank/DDBJ whole genome shotgun (WGS) entry which is preliminary data.</text>
</comment>
<protein>
    <submittedName>
        <fullName evidence="12">CNNM domain-containing protein</fullName>
    </submittedName>
</protein>
<dbReference type="Proteomes" id="UP001209317">
    <property type="component" value="Unassembled WGS sequence"/>
</dbReference>
<dbReference type="SMART" id="SM00116">
    <property type="entry name" value="CBS"/>
    <property type="match status" value="2"/>
</dbReference>
<evidence type="ECO:0000313" key="12">
    <source>
        <dbReference type="EMBL" id="MCU7693526.1"/>
    </source>
</evidence>
<keyword evidence="8 10" id="KW-0472">Membrane</keyword>
<dbReference type="Gene3D" id="3.30.465.10">
    <property type="match status" value="1"/>
</dbReference>
<dbReference type="Gene3D" id="3.10.580.10">
    <property type="entry name" value="CBS-domain"/>
    <property type="match status" value="1"/>
</dbReference>
<comment type="subcellular location">
    <subcellularLocation>
        <location evidence="1">Cell membrane</location>
        <topology evidence="1">Multi-pass membrane protein</topology>
    </subcellularLocation>
</comment>
<dbReference type="InterPro" id="IPR000644">
    <property type="entry name" value="CBS_dom"/>
</dbReference>
<dbReference type="InterPro" id="IPR002550">
    <property type="entry name" value="CNNM"/>
</dbReference>
<evidence type="ECO:0000256" key="6">
    <source>
        <dbReference type="ARBA" id="ARBA00022989"/>
    </source>
</evidence>
<accession>A0AAE3ING0</accession>
<evidence type="ECO:0000256" key="10">
    <source>
        <dbReference type="SAM" id="Phobius"/>
    </source>
</evidence>
<proteinExistence type="inferred from homology"/>